<dbReference type="Proteomes" id="UP000094802">
    <property type="component" value="Unassembled WGS sequence"/>
</dbReference>
<evidence type="ECO:0000313" key="1">
    <source>
        <dbReference type="EMBL" id="OEF94489.1"/>
    </source>
</evidence>
<comment type="caution">
    <text evidence="1">The sequence shown here is derived from an EMBL/GenBank/DDBJ whole genome shotgun (WGS) entry which is preliminary data.</text>
</comment>
<accession>A0A1E5FVG2</accession>
<name>A0A1E5FVG2_VIBSP</name>
<dbReference type="NCBIfam" id="NF040692">
    <property type="entry name" value="recomb_assoc"/>
    <property type="match status" value="1"/>
</dbReference>
<dbReference type="OrthoDB" id="7063504at2"/>
<sequence>MNNNKILTNNDVKALYQSLEERTTRGSVKAILKDINEVCSKMVEVNATPSVPTVISALASKGVIISAQTVHNRRHGKNPYPILIDAWIEVAHGKSLNFDKVVKSATEPQPDTGTTGLITDEDLLKIQDPVLRYKISVLYGQTSSLKKQNSMLREIRELPAIKPDHQVEVILNNEKSLSHTENNQLDKFDLEILSNFLNNQGAKGLEFDSTGALWASKAIRRGTILSDPGLKDVIEKILQLKL</sequence>
<gene>
    <name evidence="1" type="ORF">A142_16990</name>
</gene>
<evidence type="ECO:0000313" key="2">
    <source>
        <dbReference type="Proteomes" id="UP000094802"/>
    </source>
</evidence>
<dbReference type="EMBL" id="AJZD02000055">
    <property type="protein sequence ID" value="OEF94489.1"/>
    <property type="molecule type" value="Genomic_DNA"/>
</dbReference>
<dbReference type="InterPro" id="IPR048061">
    <property type="entry name" value="GmtX-like"/>
</dbReference>
<reference evidence="1 2" key="1">
    <citation type="journal article" date="2012" name="Science">
        <title>Ecological populations of bacteria act as socially cohesive units of antibiotic production and resistance.</title>
        <authorList>
            <person name="Cordero O.X."/>
            <person name="Wildschutte H."/>
            <person name="Kirkup B."/>
            <person name="Proehl S."/>
            <person name="Ngo L."/>
            <person name="Hussain F."/>
            <person name="Le Roux F."/>
            <person name="Mincer T."/>
            <person name="Polz M.F."/>
        </authorList>
    </citation>
    <scope>NUCLEOTIDE SEQUENCE [LARGE SCALE GENOMIC DNA]</scope>
    <source>
        <strain evidence="1 2">12E03</strain>
    </source>
</reference>
<proteinExistence type="predicted"/>
<dbReference type="AlphaFoldDB" id="A0A1E5FVG2"/>
<protein>
    <submittedName>
        <fullName evidence="1">Uncharacterized protein</fullName>
    </submittedName>
</protein>
<dbReference type="RefSeq" id="WP_019823153.1">
    <property type="nucleotide sequence ID" value="NZ_AJZD02000055.1"/>
</dbReference>
<organism evidence="1 2">
    <name type="scientific">Vibrio splendidus 12E03</name>
    <dbReference type="NCBI Taxonomy" id="1191305"/>
    <lineage>
        <taxon>Bacteria</taxon>
        <taxon>Pseudomonadati</taxon>
        <taxon>Pseudomonadota</taxon>
        <taxon>Gammaproteobacteria</taxon>
        <taxon>Vibrionales</taxon>
        <taxon>Vibrionaceae</taxon>
        <taxon>Vibrio</taxon>
    </lineage>
</organism>